<comment type="similarity">
    <text evidence="3">Belongs to the pex2/pex10/pex12 family.</text>
</comment>
<keyword evidence="5" id="KW-0808">Transferase</keyword>
<name>A0A6G1GDU4_9PEZI</name>
<evidence type="ECO:0000256" key="7">
    <source>
        <dbReference type="ARBA" id="ARBA00022723"/>
    </source>
</evidence>
<comment type="subcellular location">
    <subcellularLocation>
        <location evidence="1">Peroxisome membrane</location>
        <topology evidence="1">Multi-pass membrane protein</topology>
    </subcellularLocation>
</comment>
<evidence type="ECO:0000256" key="8">
    <source>
        <dbReference type="ARBA" id="ARBA00022771"/>
    </source>
</evidence>
<evidence type="ECO:0000256" key="1">
    <source>
        <dbReference type="ARBA" id="ARBA00004585"/>
    </source>
</evidence>
<feature type="compositionally biased region" description="Polar residues" evidence="15">
    <location>
        <begin position="465"/>
        <end position="480"/>
    </location>
</feature>
<dbReference type="InterPro" id="IPR025654">
    <property type="entry name" value="PEX2/10"/>
</dbReference>
<dbReference type="PANTHER" id="PTHR23350:SF4">
    <property type="entry name" value="PEROXISOME BIOGENESIS FACTOR 2"/>
    <property type="match status" value="1"/>
</dbReference>
<evidence type="ECO:0000313" key="18">
    <source>
        <dbReference type="Proteomes" id="UP000504638"/>
    </source>
</evidence>
<dbReference type="GeneID" id="54421525"/>
<feature type="compositionally biased region" description="Basic and acidic residues" evidence="15">
    <location>
        <begin position="20"/>
        <end position="33"/>
    </location>
</feature>
<evidence type="ECO:0000256" key="4">
    <source>
        <dbReference type="ARBA" id="ARBA00022448"/>
    </source>
</evidence>
<dbReference type="EMBL" id="ML975150">
    <property type="protein sequence ID" value="KAF1816184.1"/>
    <property type="molecule type" value="Genomic_DNA"/>
</dbReference>
<dbReference type="OrthoDB" id="1701437at2759"/>
<gene>
    <name evidence="17 19" type="ORF">P152DRAFT_470227</name>
</gene>
<evidence type="ECO:0000256" key="3">
    <source>
        <dbReference type="ARBA" id="ARBA00008704"/>
    </source>
</evidence>
<dbReference type="InterPro" id="IPR006845">
    <property type="entry name" value="Pex_N"/>
</dbReference>
<keyword evidence="10" id="KW-0862">Zinc</keyword>
<reference evidence="19" key="2">
    <citation type="submission" date="2020-04" db="EMBL/GenBank/DDBJ databases">
        <authorList>
            <consortium name="NCBI Genome Project"/>
        </authorList>
    </citation>
    <scope>NUCLEOTIDE SEQUENCE</scope>
    <source>
        <strain evidence="19">CBS 781.70</strain>
    </source>
</reference>
<keyword evidence="13" id="KW-0472">Membrane</keyword>
<keyword evidence="6" id="KW-0812">Transmembrane</keyword>
<dbReference type="Pfam" id="PF04757">
    <property type="entry name" value="Pex2_Pex12"/>
    <property type="match status" value="1"/>
</dbReference>
<feature type="region of interest" description="Disordered" evidence="15">
    <location>
        <begin position="19"/>
        <end position="40"/>
    </location>
</feature>
<evidence type="ECO:0000256" key="14">
    <source>
        <dbReference type="ARBA" id="ARBA00023140"/>
    </source>
</evidence>
<keyword evidence="11" id="KW-0653">Protein transport</keyword>
<dbReference type="RefSeq" id="XP_033537815.1">
    <property type="nucleotide sequence ID" value="XM_033680955.1"/>
</dbReference>
<evidence type="ECO:0000256" key="13">
    <source>
        <dbReference type="ARBA" id="ARBA00023136"/>
    </source>
</evidence>
<evidence type="ECO:0000256" key="15">
    <source>
        <dbReference type="SAM" id="MobiDB-lite"/>
    </source>
</evidence>
<keyword evidence="7" id="KW-0479">Metal-binding</keyword>
<keyword evidence="12" id="KW-1133">Transmembrane helix</keyword>
<reference evidence="19" key="3">
    <citation type="submission" date="2025-04" db="UniProtKB">
        <authorList>
            <consortium name="RefSeq"/>
        </authorList>
    </citation>
    <scope>IDENTIFICATION</scope>
    <source>
        <strain evidence="19">CBS 781.70</strain>
    </source>
</reference>
<protein>
    <recommendedName>
        <fullName evidence="16">Pex N-terminal domain-containing protein</fullName>
    </recommendedName>
</protein>
<dbReference type="GO" id="GO:0005778">
    <property type="term" value="C:peroxisomal membrane"/>
    <property type="evidence" value="ECO:0007669"/>
    <property type="project" value="UniProtKB-SubCell"/>
</dbReference>
<evidence type="ECO:0000256" key="10">
    <source>
        <dbReference type="ARBA" id="ARBA00022833"/>
    </source>
</evidence>
<reference evidence="17 19" key="1">
    <citation type="submission" date="2020-01" db="EMBL/GenBank/DDBJ databases">
        <authorList>
            <consortium name="DOE Joint Genome Institute"/>
            <person name="Haridas S."/>
            <person name="Albert R."/>
            <person name="Binder M."/>
            <person name="Bloem J."/>
            <person name="Labutti K."/>
            <person name="Salamov A."/>
            <person name="Andreopoulos B."/>
            <person name="Baker S.E."/>
            <person name="Barry K."/>
            <person name="Bills G."/>
            <person name="Bluhm B.H."/>
            <person name="Cannon C."/>
            <person name="Castanera R."/>
            <person name="Culley D.E."/>
            <person name="Daum C."/>
            <person name="Ezra D."/>
            <person name="Gonzalez J.B."/>
            <person name="Henrissat B."/>
            <person name="Kuo A."/>
            <person name="Liang C."/>
            <person name="Lipzen A."/>
            <person name="Lutzoni F."/>
            <person name="Magnuson J."/>
            <person name="Mondo S."/>
            <person name="Nolan M."/>
            <person name="Ohm R."/>
            <person name="Pangilinan J."/>
            <person name="Park H.-J."/>
            <person name="Ramirez L."/>
            <person name="Alfaro M."/>
            <person name="Sun H."/>
            <person name="Tritt A."/>
            <person name="Yoshinaga Y."/>
            <person name="Zwiers L.-H."/>
            <person name="Turgeon B.G."/>
            <person name="Goodwin S.B."/>
            <person name="Spatafora J.W."/>
            <person name="Crous P.W."/>
            <person name="Grigoriev I.V."/>
        </authorList>
    </citation>
    <scope>NUCLEOTIDE SEQUENCE</scope>
    <source>
        <strain evidence="17 19">CBS 781.70</strain>
    </source>
</reference>
<evidence type="ECO:0000256" key="12">
    <source>
        <dbReference type="ARBA" id="ARBA00022989"/>
    </source>
</evidence>
<dbReference type="GO" id="GO:0016567">
    <property type="term" value="P:protein ubiquitination"/>
    <property type="evidence" value="ECO:0007669"/>
    <property type="project" value="UniProtKB-ARBA"/>
</dbReference>
<sequence>MPNADFAAAQQRLAARRRARDQEAQARVADRSSSRTAESISKLPRPLKGLGVAGLTAWDAIKGREGTGPAFRVGQVDAELLDEELLELLRGQVGEGVKYLGSNIATDYAAEIGLLLRAALFKLSIWDHDASYGASLQGLRYIDARQSPNSRAPTYLSPPTSTQKVLYGLISVLGRYGWTKWEDHLLEQESSYEEPTPRMRVLSRLTTHISTAHTLLALPSFLLFLLTGRHRTLLDRVLRLRLAPASTTTTRDVSFEYLNRQLVWHAFTEFLLFLLPLVGVRRWRRLARRGWRGIVNAWRALRGFGTEEDDEKAMTKDGVLGFLPERTCGICYADQTPGATGGAASEADIVAASSAGGGGVVGSALTDVTNPYEAIPCGCVYCFACIAQKIESEEGEGWTCLRCGEIVKACRPWRGEVVEEKDGARSSDGAGKSVGFADMERGEKSGQYESLKGVDPLPIEDDESSYATMSRHTTDMNDSSEWARASEIVREEDEQVEDEDEEKEEDDDEEEEEFDTESEDLQSEGYDEDEDEEEMGDAYDAE</sequence>
<evidence type="ECO:0000313" key="19">
    <source>
        <dbReference type="RefSeq" id="XP_033537815.1"/>
    </source>
</evidence>
<evidence type="ECO:0000256" key="6">
    <source>
        <dbReference type="ARBA" id="ARBA00022692"/>
    </source>
</evidence>
<evidence type="ECO:0000313" key="17">
    <source>
        <dbReference type="EMBL" id="KAF1816184.1"/>
    </source>
</evidence>
<evidence type="ECO:0000256" key="11">
    <source>
        <dbReference type="ARBA" id="ARBA00022927"/>
    </source>
</evidence>
<feature type="domain" description="Pex N-terminal" evidence="16">
    <location>
        <begin position="82"/>
        <end position="278"/>
    </location>
</feature>
<dbReference type="AlphaFoldDB" id="A0A6G1GDU4"/>
<keyword evidence="18" id="KW-1185">Reference proteome</keyword>
<keyword evidence="14" id="KW-0576">Peroxisome</keyword>
<proteinExistence type="inferred from homology"/>
<dbReference type="GO" id="GO:0008270">
    <property type="term" value="F:zinc ion binding"/>
    <property type="evidence" value="ECO:0007669"/>
    <property type="project" value="UniProtKB-KW"/>
</dbReference>
<accession>A0A6G1GDU4</accession>
<organism evidence="17">
    <name type="scientific">Eremomyces bilateralis CBS 781.70</name>
    <dbReference type="NCBI Taxonomy" id="1392243"/>
    <lineage>
        <taxon>Eukaryota</taxon>
        <taxon>Fungi</taxon>
        <taxon>Dikarya</taxon>
        <taxon>Ascomycota</taxon>
        <taxon>Pezizomycotina</taxon>
        <taxon>Dothideomycetes</taxon>
        <taxon>Dothideomycetes incertae sedis</taxon>
        <taxon>Eremomycetales</taxon>
        <taxon>Eremomycetaceae</taxon>
        <taxon>Eremomyces</taxon>
    </lineage>
</organism>
<evidence type="ECO:0000259" key="16">
    <source>
        <dbReference type="Pfam" id="PF04757"/>
    </source>
</evidence>
<keyword evidence="4" id="KW-0813">Transport</keyword>
<dbReference type="Proteomes" id="UP000504638">
    <property type="component" value="Unplaced"/>
</dbReference>
<evidence type="ECO:0000256" key="2">
    <source>
        <dbReference type="ARBA" id="ARBA00004906"/>
    </source>
</evidence>
<comment type="pathway">
    <text evidence="2">Protein modification; protein ubiquitination.</text>
</comment>
<dbReference type="GO" id="GO:0016562">
    <property type="term" value="P:protein import into peroxisome matrix, receptor recycling"/>
    <property type="evidence" value="ECO:0007669"/>
    <property type="project" value="UniProtKB-ARBA"/>
</dbReference>
<feature type="compositionally biased region" description="Acidic residues" evidence="15">
    <location>
        <begin position="490"/>
        <end position="542"/>
    </location>
</feature>
<keyword evidence="9" id="KW-0833">Ubl conjugation pathway</keyword>
<dbReference type="PANTHER" id="PTHR23350">
    <property type="entry name" value="PEROXISOME ASSEMBLY PROTEIN 10"/>
    <property type="match status" value="1"/>
</dbReference>
<dbReference type="GO" id="GO:0016740">
    <property type="term" value="F:transferase activity"/>
    <property type="evidence" value="ECO:0007669"/>
    <property type="project" value="UniProtKB-KW"/>
</dbReference>
<keyword evidence="8" id="KW-0863">Zinc-finger</keyword>
<evidence type="ECO:0000256" key="5">
    <source>
        <dbReference type="ARBA" id="ARBA00022679"/>
    </source>
</evidence>
<feature type="region of interest" description="Disordered" evidence="15">
    <location>
        <begin position="419"/>
        <end position="542"/>
    </location>
</feature>
<evidence type="ECO:0000256" key="9">
    <source>
        <dbReference type="ARBA" id="ARBA00022786"/>
    </source>
</evidence>